<dbReference type="AlphaFoldDB" id="A0A8S3I876"/>
<comment type="catalytic activity">
    <reaction evidence="9">
        <text>L-seryl-[protein] + ATP = O-phospho-L-seryl-[protein] + ADP + H(+)</text>
        <dbReference type="Rhea" id="RHEA:17989"/>
        <dbReference type="Rhea" id="RHEA-COMP:9863"/>
        <dbReference type="Rhea" id="RHEA-COMP:11604"/>
        <dbReference type="ChEBI" id="CHEBI:15378"/>
        <dbReference type="ChEBI" id="CHEBI:29999"/>
        <dbReference type="ChEBI" id="CHEBI:30616"/>
        <dbReference type="ChEBI" id="CHEBI:83421"/>
        <dbReference type="ChEBI" id="CHEBI:456216"/>
        <dbReference type="EC" id="2.7.11.1"/>
    </reaction>
</comment>
<evidence type="ECO:0000313" key="11">
    <source>
        <dbReference type="Proteomes" id="UP000681720"/>
    </source>
</evidence>
<dbReference type="PANTHER" id="PTHR22984:SF25">
    <property type="entry name" value="PROTEIN KINASE DOMAIN-CONTAINING PROTEIN"/>
    <property type="match status" value="1"/>
</dbReference>
<evidence type="ECO:0000256" key="9">
    <source>
        <dbReference type="ARBA" id="ARBA00048679"/>
    </source>
</evidence>
<keyword evidence="7" id="KW-0067">ATP-binding</keyword>
<dbReference type="GO" id="GO:0005524">
    <property type="term" value="F:ATP binding"/>
    <property type="evidence" value="ECO:0007669"/>
    <property type="project" value="UniProtKB-KW"/>
</dbReference>
<keyword evidence="6" id="KW-0418">Kinase</keyword>
<organism evidence="10 11">
    <name type="scientific">Rotaria magnacalcarata</name>
    <dbReference type="NCBI Taxonomy" id="392030"/>
    <lineage>
        <taxon>Eukaryota</taxon>
        <taxon>Metazoa</taxon>
        <taxon>Spiralia</taxon>
        <taxon>Gnathifera</taxon>
        <taxon>Rotifera</taxon>
        <taxon>Eurotatoria</taxon>
        <taxon>Bdelloidea</taxon>
        <taxon>Philodinida</taxon>
        <taxon>Philodinidae</taxon>
        <taxon>Rotaria</taxon>
    </lineage>
</organism>
<feature type="non-terminal residue" evidence="10">
    <location>
        <position position="1"/>
    </location>
</feature>
<evidence type="ECO:0000256" key="4">
    <source>
        <dbReference type="ARBA" id="ARBA00022679"/>
    </source>
</evidence>
<evidence type="ECO:0000256" key="7">
    <source>
        <dbReference type="ARBA" id="ARBA00022840"/>
    </source>
</evidence>
<dbReference type="EMBL" id="CAJOBJ010341817">
    <property type="protein sequence ID" value="CAF5195969.1"/>
    <property type="molecule type" value="Genomic_DNA"/>
</dbReference>
<proteinExistence type="predicted"/>
<dbReference type="Proteomes" id="UP000681720">
    <property type="component" value="Unassembled WGS sequence"/>
</dbReference>
<comment type="catalytic activity">
    <reaction evidence="8">
        <text>L-threonyl-[protein] + ATP = O-phospho-L-threonyl-[protein] + ADP + H(+)</text>
        <dbReference type="Rhea" id="RHEA:46608"/>
        <dbReference type="Rhea" id="RHEA-COMP:11060"/>
        <dbReference type="Rhea" id="RHEA-COMP:11605"/>
        <dbReference type="ChEBI" id="CHEBI:15378"/>
        <dbReference type="ChEBI" id="CHEBI:30013"/>
        <dbReference type="ChEBI" id="CHEBI:30616"/>
        <dbReference type="ChEBI" id="CHEBI:61977"/>
        <dbReference type="ChEBI" id="CHEBI:456216"/>
        <dbReference type="EC" id="2.7.11.1"/>
    </reaction>
</comment>
<evidence type="ECO:0000313" key="10">
    <source>
        <dbReference type="EMBL" id="CAF5195969.1"/>
    </source>
</evidence>
<keyword evidence="5" id="KW-0547">Nucleotide-binding</keyword>
<reference evidence="10" key="1">
    <citation type="submission" date="2021-02" db="EMBL/GenBank/DDBJ databases">
        <authorList>
            <person name="Nowell W R."/>
        </authorList>
    </citation>
    <scope>NUCLEOTIDE SEQUENCE</scope>
</reference>
<evidence type="ECO:0000256" key="6">
    <source>
        <dbReference type="ARBA" id="ARBA00022777"/>
    </source>
</evidence>
<evidence type="ECO:0000256" key="3">
    <source>
        <dbReference type="ARBA" id="ARBA00022527"/>
    </source>
</evidence>
<dbReference type="EC" id="2.7.11.1" evidence="2"/>
<protein>
    <recommendedName>
        <fullName evidence="2">non-specific serine/threonine protein kinase</fullName>
        <ecNumber evidence="2">2.7.11.1</ecNumber>
    </recommendedName>
</protein>
<dbReference type="InterPro" id="IPR051138">
    <property type="entry name" value="PIM_Ser/Thr_kinase"/>
</dbReference>
<dbReference type="SUPFAM" id="SSF56112">
    <property type="entry name" value="Protein kinase-like (PK-like)"/>
    <property type="match status" value="1"/>
</dbReference>
<name>A0A8S3I876_9BILA</name>
<evidence type="ECO:0000256" key="1">
    <source>
        <dbReference type="ARBA" id="ARBA00004340"/>
    </source>
</evidence>
<dbReference type="GO" id="GO:0005737">
    <property type="term" value="C:cytoplasm"/>
    <property type="evidence" value="ECO:0007669"/>
    <property type="project" value="TreeGrafter"/>
</dbReference>
<evidence type="ECO:0000256" key="5">
    <source>
        <dbReference type="ARBA" id="ARBA00022741"/>
    </source>
</evidence>
<dbReference type="GO" id="GO:0043657">
    <property type="term" value="C:host cell"/>
    <property type="evidence" value="ECO:0007669"/>
    <property type="project" value="UniProtKB-SubCell"/>
</dbReference>
<dbReference type="GO" id="GO:0004674">
    <property type="term" value="F:protein serine/threonine kinase activity"/>
    <property type="evidence" value="ECO:0007669"/>
    <property type="project" value="UniProtKB-KW"/>
</dbReference>
<comment type="subcellular location">
    <subcellularLocation>
        <location evidence="1">Host cell</location>
    </subcellularLocation>
</comment>
<sequence length="73" mass="8868">QKDELFDLGIIHVFDYFENAQHWILVMERLRNCQDLFDFLEAKDRGRLSEATARKFFQQLVQINLAMIRQKCY</sequence>
<accession>A0A8S3I876</accession>
<gene>
    <name evidence="10" type="ORF">GIL414_LOCUS74887</name>
</gene>
<dbReference type="Gene3D" id="3.30.200.20">
    <property type="entry name" value="Phosphorylase Kinase, domain 1"/>
    <property type="match status" value="1"/>
</dbReference>
<dbReference type="InterPro" id="IPR011009">
    <property type="entry name" value="Kinase-like_dom_sf"/>
</dbReference>
<evidence type="ECO:0000256" key="2">
    <source>
        <dbReference type="ARBA" id="ARBA00012513"/>
    </source>
</evidence>
<keyword evidence="3" id="KW-0723">Serine/threonine-protein kinase</keyword>
<comment type="caution">
    <text evidence="10">The sequence shown here is derived from an EMBL/GenBank/DDBJ whole genome shotgun (WGS) entry which is preliminary data.</text>
</comment>
<dbReference type="PANTHER" id="PTHR22984">
    <property type="entry name" value="SERINE/THREONINE-PROTEIN KINASE PIM"/>
    <property type="match status" value="1"/>
</dbReference>
<keyword evidence="4" id="KW-0808">Transferase</keyword>
<evidence type="ECO:0000256" key="8">
    <source>
        <dbReference type="ARBA" id="ARBA00047899"/>
    </source>
</evidence>
<dbReference type="Gene3D" id="1.10.510.10">
    <property type="entry name" value="Transferase(Phosphotransferase) domain 1"/>
    <property type="match status" value="1"/>
</dbReference>